<dbReference type="GO" id="GO:0005524">
    <property type="term" value="F:ATP binding"/>
    <property type="evidence" value="ECO:0007669"/>
    <property type="project" value="UniProtKB-KW"/>
</dbReference>
<keyword evidence="3" id="KW-0378">Hydrolase</keyword>
<dbReference type="InterPro" id="IPR027417">
    <property type="entry name" value="P-loop_NTPase"/>
</dbReference>
<dbReference type="GO" id="GO:0003723">
    <property type="term" value="F:RNA binding"/>
    <property type="evidence" value="ECO:0007669"/>
    <property type="project" value="UniProtKB-KW"/>
</dbReference>
<sequence length="248" mass="28194">MLFLCPLSRFLRAKANALFMPTVEISFLFWNQFGYLNAELPQNPRLHILKQFNAGLFDYLIATDDSQLKEKEQADGESRLERKRSRKHARKKMDSEFGVVGGIDFRNVHTVINFDMPQSAQGYVHRIGRTGRAYKYAVLIKMHSRFDGNNSVEHFSAEEMEIFEGIKSTFGENENKDSHFIAPFPLLTKNAVQSLRYRAEVQCVKKNPEFSVLNLVLESPPPPPLTTSDNHQLPPPPVPTASIATANN</sequence>
<evidence type="ECO:0000256" key="3">
    <source>
        <dbReference type="ARBA" id="ARBA00022801"/>
    </source>
</evidence>
<keyword evidence="5" id="KW-0067">ATP-binding</keyword>
<feature type="region of interest" description="Disordered" evidence="8">
    <location>
        <begin position="221"/>
        <end position="248"/>
    </location>
</feature>
<name>A0A834LUT6_RHOSS</name>
<evidence type="ECO:0000256" key="8">
    <source>
        <dbReference type="SAM" id="MobiDB-lite"/>
    </source>
</evidence>
<keyword evidence="6" id="KW-0694">RNA-binding</keyword>
<evidence type="ECO:0000256" key="7">
    <source>
        <dbReference type="ARBA" id="ARBA00047984"/>
    </source>
</evidence>
<dbReference type="PROSITE" id="PS51194">
    <property type="entry name" value="HELICASE_CTER"/>
    <property type="match status" value="1"/>
</dbReference>
<accession>A0A834LUT6</accession>
<evidence type="ECO:0000256" key="1">
    <source>
        <dbReference type="ARBA" id="ARBA00012552"/>
    </source>
</evidence>
<dbReference type="PANTHER" id="PTHR47959:SF21">
    <property type="entry name" value="DEAD-BOX HELICASE 56"/>
    <property type="match status" value="1"/>
</dbReference>
<evidence type="ECO:0000256" key="4">
    <source>
        <dbReference type="ARBA" id="ARBA00022806"/>
    </source>
</evidence>
<evidence type="ECO:0000313" key="11">
    <source>
        <dbReference type="Proteomes" id="UP000626092"/>
    </source>
</evidence>
<dbReference type="OrthoDB" id="1733346at2759"/>
<keyword evidence="4" id="KW-0347">Helicase</keyword>
<dbReference type="EMBL" id="WJXA01000002">
    <property type="protein sequence ID" value="KAF7151452.1"/>
    <property type="molecule type" value="Genomic_DNA"/>
</dbReference>
<dbReference type="Gene3D" id="3.40.50.300">
    <property type="entry name" value="P-loop containing nucleotide triphosphate hydrolases"/>
    <property type="match status" value="1"/>
</dbReference>
<dbReference type="GO" id="GO:0005829">
    <property type="term" value="C:cytosol"/>
    <property type="evidence" value="ECO:0007669"/>
    <property type="project" value="TreeGrafter"/>
</dbReference>
<dbReference type="InterPro" id="IPR050079">
    <property type="entry name" value="DEAD_box_RNA_helicase"/>
</dbReference>
<evidence type="ECO:0000256" key="6">
    <source>
        <dbReference type="ARBA" id="ARBA00022884"/>
    </source>
</evidence>
<protein>
    <recommendedName>
        <fullName evidence="1">RNA helicase</fullName>
        <ecNumber evidence="1">3.6.4.13</ecNumber>
    </recommendedName>
</protein>
<dbReference type="GO" id="GO:0003724">
    <property type="term" value="F:RNA helicase activity"/>
    <property type="evidence" value="ECO:0007669"/>
    <property type="project" value="UniProtKB-EC"/>
</dbReference>
<organism evidence="10 11">
    <name type="scientific">Rhododendron simsii</name>
    <name type="common">Sims's rhododendron</name>
    <dbReference type="NCBI Taxonomy" id="118357"/>
    <lineage>
        <taxon>Eukaryota</taxon>
        <taxon>Viridiplantae</taxon>
        <taxon>Streptophyta</taxon>
        <taxon>Embryophyta</taxon>
        <taxon>Tracheophyta</taxon>
        <taxon>Spermatophyta</taxon>
        <taxon>Magnoliopsida</taxon>
        <taxon>eudicotyledons</taxon>
        <taxon>Gunneridae</taxon>
        <taxon>Pentapetalae</taxon>
        <taxon>asterids</taxon>
        <taxon>Ericales</taxon>
        <taxon>Ericaceae</taxon>
        <taxon>Ericoideae</taxon>
        <taxon>Rhodoreae</taxon>
        <taxon>Rhododendron</taxon>
    </lineage>
</organism>
<dbReference type="SMART" id="SM00490">
    <property type="entry name" value="HELICc"/>
    <property type="match status" value="1"/>
</dbReference>
<comment type="catalytic activity">
    <reaction evidence="7">
        <text>ATP + H2O = ADP + phosphate + H(+)</text>
        <dbReference type="Rhea" id="RHEA:13065"/>
        <dbReference type="ChEBI" id="CHEBI:15377"/>
        <dbReference type="ChEBI" id="CHEBI:15378"/>
        <dbReference type="ChEBI" id="CHEBI:30616"/>
        <dbReference type="ChEBI" id="CHEBI:43474"/>
        <dbReference type="ChEBI" id="CHEBI:456216"/>
        <dbReference type="EC" id="3.6.4.13"/>
    </reaction>
</comment>
<keyword evidence="11" id="KW-1185">Reference proteome</keyword>
<dbReference type="GO" id="GO:0016787">
    <property type="term" value="F:hydrolase activity"/>
    <property type="evidence" value="ECO:0007669"/>
    <property type="project" value="UniProtKB-KW"/>
</dbReference>
<keyword evidence="2" id="KW-0547">Nucleotide-binding</keyword>
<dbReference type="SUPFAM" id="SSF52540">
    <property type="entry name" value="P-loop containing nucleoside triphosphate hydrolases"/>
    <property type="match status" value="1"/>
</dbReference>
<evidence type="ECO:0000313" key="10">
    <source>
        <dbReference type="EMBL" id="KAF7151452.1"/>
    </source>
</evidence>
<gene>
    <name evidence="10" type="ORF">RHSIM_Rhsim02G0087100</name>
</gene>
<dbReference type="InterPro" id="IPR001650">
    <property type="entry name" value="Helicase_C-like"/>
</dbReference>
<dbReference type="EC" id="3.6.4.13" evidence="1"/>
<evidence type="ECO:0000256" key="5">
    <source>
        <dbReference type="ARBA" id="ARBA00022840"/>
    </source>
</evidence>
<dbReference type="AlphaFoldDB" id="A0A834LUT6"/>
<dbReference type="PANTHER" id="PTHR47959">
    <property type="entry name" value="ATP-DEPENDENT RNA HELICASE RHLE-RELATED"/>
    <property type="match status" value="1"/>
</dbReference>
<comment type="caution">
    <text evidence="10">The sequence shown here is derived from an EMBL/GenBank/DDBJ whole genome shotgun (WGS) entry which is preliminary data.</text>
</comment>
<dbReference type="Pfam" id="PF00271">
    <property type="entry name" value="Helicase_C"/>
    <property type="match status" value="1"/>
</dbReference>
<proteinExistence type="predicted"/>
<evidence type="ECO:0000256" key="2">
    <source>
        <dbReference type="ARBA" id="ARBA00022741"/>
    </source>
</evidence>
<evidence type="ECO:0000259" key="9">
    <source>
        <dbReference type="PROSITE" id="PS51194"/>
    </source>
</evidence>
<dbReference type="Proteomes" id="UP000626092">
    <property type="component" value="Unassembled WGS sequence"/>
</dbReference>
<reference evidence="10" key="1">
    <citation type="submission" date="2019-11" db="EMBL/GenBank/DDBJ databases">
        <authorList>
            <person name="Liu Y."/>
            <person name="Hou J."/>
            <person name="Li T.-Q."/>
            <person name="Guan C.-H."/>
            <person name="Wu X."/>
            <person name="Wu H.-Z."/>
            <person name="Ling F."/>
            <person name="Zhang R."/>
            <person name="Shi X.-G."/>
            <person name="Ren J.-P."/>
            <person name="Chen E.-F."/>
            <person name="Sun J.-M."/>
        </authorList>
    </citation>
    <scope>NUCLEOTIDE SEQUENCE</scope>
    <source>
        <strain evidence="10">Adult_tree_wgs_1</strain>
        <tissue evidence="10">Leaves</tissue>
    </source>
</reference>
<feature type="domain" description="Helicase C-terminal" evidence="9">
    <location>
        <begin position="6"/>
        <end position="192"/>
    </location>
</feature>